<dbReference type="InterPro" id="IPR005545">
    <property type="entry name" value="YCII"/>
</dbReference>
<dbReference type="Proteomes" id="UP001050691">
    <property type="component" value="Unassembled WGS sequence"/>
</dbReference>
<accession>A0AAV5AM25</accession>
<dbReference type="InterPro" id="IPR051807">
    <property type="entry name" value="Sec-metab_biosynth-assoc"/>
</dbReference>
<keyword evidence="3" id="KW-1185">Reference proteome</keyword>
<protein>
    <recommendedName>
        <fullName evidence="1">YCII-related domain-containing protein</fullName>
    </recommendedName>
</protein>
<name>A0AAV5AM25_9AGAM</name>
<comment type="caution">
    <text evidence="2">The sequence shown here is derived from an EMBL/GenBank/DDBJ whole genome shotgun (WGS) entry which is preliminary data.</text>
</comment>
<dbReference type="Gene3D" id="3.30.70.1060">
    <property type="entry name" value="Dimeric alpha+beta barrel"/>
    <property type="match status" value="1"/>
</dbReference>
<dbReference type="PANTHER" id="PTHR33606">
    <property type="entry name" value="PROTEIN YCII"/>
    <property type="match status" value="1"/>
</dbReference>
<dbReference type="EMBL" id="BPWL01000010">
    <property type="protein sequence ID" value="GJJ14538.1"/>
    <property type="molecule type" value="Genomic_DNA"/>
</dbReference>
<dbReference type="InterPro" id="IPR011008">
    <property type="entry name" value="Dimeric_a/b-barrel"/>
</dbReference>
<dbReference type="PANTHER" id="PTHR33606:SF3">
    <property type="entry name" value="PROTEIN YCII"/>
    <property type="match status" value="1"/>
</dbReference>
<dbReference type="Pfam" id="PF03795">
    <property type="entry name" value="YCII"/>
    <property type="match status" value="1"/>
</dbReference>
<evidence type="ECO:0000313" key="3">
    <source>
        <dbReference type="Proteomes" id="UP001050691"/>
    </source>
</evidence>
<reference evidence="2" key="1">
    <citation type="submission" date="2021-10" db="EMBL/GenBank/DDBJ databases">
        <title>De novo Genome Assembly of Clathrus columnatus (Basidiomycota, Fungi) Using Illumina and Nanopore Sequence Data.</title>
        <authorList>
            <person name="Ogiso-Tanaka E."/>
            <person name="Itagaki H."/>
            <person name="Hosoya T."/>
            <person name="Hosaka K."/>
        </authorList>
    </citation>
    <scope>NUCLEOTIDE SEQUENCE</scope>
    <source>
        <strain evidence="2">MO-923</strain>
    </source>
</reference>
<evidence type="ECO:0000259" key="1">
    <source>
        <dbReference type="Pfam" id="PF03795"/>
    </source>
</evidence>
<feature type="domain" description="YCII-related" evidence="1">
    <location>
        <begin position="11"/>
        <end position="92"/>
    </location>
</feature>
<gene>
    <name evidence="2" type="ORF">Clacol_008803</name>
</gene>
<dbReference type="AlphaFoldDB" id="A0AAV5AM25"/>
<sequence length="102" mass="11671">MHTFVVYAPDYTHDGTLERRLLVRGQHLERIKSLKESGVITSGVLLFDPETFELPDEGQKMVGSLMIFSAETIGEVRQIIESDVYWTANVWDKDNLKIYPGK</sequence>
<dbReference type="SUPFAM" id="SSF54909">
    <property type="entry name" value="Dimeric alpha+beta barrel"/>
    <property type="match status" value="1"/>
</dbReference>
<organism evidence="2 3">
    <name type="scientific">Clathrus columnatus</name>
    <dbReference type="NCBI Taxonomy" id="1419009"/>
    <lineage>
        <taxon>Eukaryota</taxon>
        <taxon>Fungi</taxon>
        <taxon>Dikarya</taxon>
        <taxon>Basidiomycota</taxon>
        <taxon>Agaricomycotina</taxon>
        <taxon>Agaricomycetes</taxon>
        <taxon>Phallomycetidae</taxon>
        <taxon>Phallales</taxon>
        <taxon>Clathraceae</taxon>
        <taxon>Clathrus</taxon>
    </lineage>
</organism>
<evidence type="ECO:0000313" key="2">
    <source>
        <dbReference type="EMBL" id="GJJ14538.1"/>
    </source>
</evidence>
<proteinExistence type="predicted"/>